<sequence length="130" mass="15332">MPTKHFWRWQKAWEVHPMQFHYEWERCLEAVVLCSDHPDAVYRELCVTTATGPHQKVATTSCNVSDTLLAVASKRKSQLSPFLRDNIRCRTRVWPESLLEDYIRQHDGLQSFHLDRISFPFASNTHISEY</sequence>
<protein>
    <submittedName>
        <fullName evidence="1">Uncharacterized protein</fullName>
    </submittedName>
</protein>
<dbReference type="Proteomes" id="UP001054945">
    <property type="component" value="Unassembled WGS sequence"/>
</dbReference>
<evidence type="ECO:0000313" key="2">
    <source>
        <dbReference type="Proteomes" id="UP001054945"/>
    </source>
</evidence>
<keyword evidence="2" id="KW-1185">Reference proteome</keyword>
<proteinExistence type="predicted"/>
<accession>A0AAV4MLF2</accession>
<comment type="caution">
    <text evidence="1">The sequence shown here is derived from an EMBL/GenBank/DDBJ whole genome shotgun (WGS) entry which is preliminary data.</text>
</comment>
<dbReference type="EMBL" id="BPLR01019928">
    <property type="protein sequence ID" value="GIX73231.1"/>
    <property type="molecule type" value="Genomic_DNA"/>
</dbReference>
<evidence type="ECO:0000313" key="1">
    <source>
        <dbReference type="EMBL" id="GIX73231.1"/>
    </source>
</evidence>
<dbReference type="AlphaFoldDB" id="A0AAV4MLF2"/>
<gene>
    <name evidence="1" type="ORF">CEXT_369001</name>
</gene>
<organism evidence="1 2">
    <name type="scientific">Caerostris extrusa</name>
    <name type="common">Bark spider</name>
    <name type="synonym">Caerostris bankana</name>
    <dbReference type="NCBI Taxonomy" id="172846"/>
    <lineage>
        <taxon>Eukaryota</taxon>
        <taxon>Metazoa</taxon>
        <taxon>Ecdysozoa</taxon>
        <taxon>Arthropoda</taxon>
        <taxon>Chelicerata</taxon>
        <taxon>Arachnida</taxon>
        <taxon>Araneae</taxon>
        <taxon>Araneomorphae</taxon>
        <taxon>Entelegynae</taxon>
        <taxon>Araneoidea</taxon>
        <taxon>Araneidae</taxon>
        <taxon>Caerostris</taxon>
    </lineage>
</organism>
<name>A0AAV4MLF2_CAEEX</name>
<reference evidence="1 2" key="1">
    <citation type="submission" date="2021-06" db="EMBL/GenBank/DDBJ databases">
        <title>Caerostris extrusa draft genome.</title>
        <authorList>
            <person name="Kono N."/>
            <person name="Arakawa K."/>
        </authorList>
    </citation>
    <scope>NUCLEOTIDE SEQUENCE [LARGE SCALE GENOMIC DNA]</scope>
</reference>